<dbReference type="InterPro" id="IPR044878">
    <property type="entry name" value="UbiA_sf"/>
</dbReference>
<evidence type="ECO:0000256" key="11">
    <source>
        <dbReference type="ARBA" id="ARBA00023136"/>
    </source>
</evidence>
<keyword evidence="7" id="KW-0809">Transit peptide</keyword>
<keyword evidence="5" id="KW-0808">Transferase</keyword>
<comment type="subcellular location">
    <subcellularLocation>
        <location evidence="1">Mitochondrion membrane</location>
        <topology evidence="1">Multi-pass membrane protein</topology>
    </subcellularLocation>
</comment>
<accession>A0A0R3UGS6</accession>
<keyword evidence="10" id="KW-0350">Heme biosynthesis</keyword>
<evidence type="ECO:0000313" key="16">
    <source>
        <dbReference type="Proteomes" id="UP000267029"/>
    </source>
</evidence>
<dbReference type="InterPro" id="IPR016024">
    <property type="entry name" value="ARM-type_fold"/>
</dbReference>
<comment type="similarity">
    <text evidence="2">Belongs to the UbiA prenyltransferase family.</text>
</comment>
<keyword evidence="8 14" id="KW-1133">Transmembrane helix</keyword>
<dbReference type="Proteomes" id="UP000267029">
    <property type="component" value="Unassembled WGS sequence"/>
</dbReference>
<dbReference type="PANTHER" id="PTHR43448:SF2">
    <property type="entry name" value="PROTOHEME IX FARNESYLTRANSFERASE, MITOCHONDRIAL"/>
    <property type="match status" value="1"/>
</dbReference>
<evidence type="ECO:0000256" key="5">
    <source>
        <dbReference type="ARBA" id="ARBA00022679"/>
    </source>
</evidence>
<keyword evidence="6 14" id="KW-0812">Transmembrane</keyword>
<feature type="transmembrane region" description="Helical" evidence="14">
    <location>
        <begin position="435"/>
        <end position="454"/>
    </location>
</feature>
<feature type="transmembrane region" description="Helical" evidence="14">
    <location>
        <begin position="474"/>
        <end position="496"/>
    </location>
</feature>
<reference evidence="15 16" key="1">
    <citation type="submission" date="2018-10" db="EMBL/GenBank/DDBJ databases">
        <authorList>
            <consortium name="Pathogen Informatics"/>
        </authorList>
    </citation>
    <scope>NUCLEOTIDE SEQUENCE [LARGE SCALE GENOMIC DNA]</scope>
</reference>
<dbReference type="Pfam" id="PF01040">
    <property type="entry name" value="UbiA"/>
    <property type="match status" value="1"/>
</dbReference>
<dbReference type="GO" id="GO:0006784">
    <property type="term" value="P:heme A biosynthetic process"/>
    <property type="evidence" value="ECO:0007669"/>
    <property type="project" value="TreeGrafter"/>
</dbReference>
<dbReference type="HAMAP" id="MF_00154">
    <property type="entry name" value="CyoE_CtaB"/>
    <property type="match status" value="1"/>
</dbReference>
<evidence type="ECO:0000256" key="4">
    <source>
        <dbReference type="ARBA" id="ARBA00016335"/>
    </source>
</evidence>
<evidence type="ECO:0000256" key="2">
    <source>
        <dbReference type="ARBA" id="ARBA00005985"/>
    </source>
</evidence>
<dbReference type="PANTHER" id="PTHR43448">
    <property type="entry name" value="PROTOHEME IX FARNESYLTRANSFERASE, MITOCHONDRIAL"/>
    <property type="match status" value="1"/>
</dbReference>
<dbReference type="EC" id="2.5.1.141" evidence="3"/>
<dbReference type="FunFam" id="1.10.357.140:FF:000004">
    <property type="entry name" value="Protoheme IX farnesyltransferase, mitochondrial"/>
    <property type="match status" value="1"/>
</dbReference>
<dbReference type="SUPFAM" id="SSF48371">
    <property type="entry name" value="ARM repeat"/>
    <property type="match status" value="1"/>
</dbReference>
<sequence>MSAGNIKKSRRTVFVSESNRRIGLATPGSIERLKYLEALVNELCVTKSINCKQQVQFGLVNDFQIVANLGNFAHDPRNQKEVSQSTRLVSLAVAGLCNLATSSHKLCATLCHQHSVISPLFDCLASSVVDAETVVNCLVIFVHLCARHTHSLEASCRFYEPPDLPSSFYSSIRSHFHAVVEKSQALVNPTSDMAFPRSGLLLRARLIPSSYTPKRLCYASKKCTQDFQHPPSIAATTSCNSHQLKSVLVVPINNSFIQRTPAFDTYQPAKIAAPPMAGVGILPKPLARGKSLARLVGVCAALSKARLTGLVVSTALAGCALAAPTPFACEAFLSHPAASLLALGVGTALTSAAANAINQIMEVPFDSMMKRTQTRPLVRKSISPVGACVFASTSAVVGLGLLHAATNPLVASLAAGNLLLYTCVYTPLKRVSQVNTWVGSVVGAIPPLMGWAAATGSLEWGKLPFGALPPHTSSLILASLLYAWQFPHFMALSWLLREDYARAGYVMTANVNPGRAKRTALRHSVGSAVVCLAGAGCSAVSLGPWAGWSLGLGSLPFNAALIYYALEFYRAPSGVKSVTAARRLFRASLIHLPAVMAAMLICSHWSAAPLM</sequence>
<dbReference type="EMBL" id="UXSR01005264">
    <property type="protein sequence ID" value="VDD80459.1"/>
    <property type="molecule type" value="Genomic_DNA"/>
</dbReference>
<dbReference type="AlphaFoldDB" id="A0A0R3UGS6"/>
<evidence type="ECO:0000256" key="10">
    <source>
        <dbReference type="ARBA" id="ARBA00023133"/>
    </source>
</evidence>
<keyword evidence="16" id="KW-1185">Reference proteome</keyword>
<evidence type="ECO:0000256" key="3">
    <source>
        <dbReference type="ARBA" id="ARBA00012292"/>
    </source>
</evidence>
<name>A0A0R3UGS6_MESCO</name>
<keyword evidence="9" id="KW-0496">Mitochondrion</keyword>
<comment type="catalytic activity">
    <reaction evidence="13">
        <text>heme b + (2E,6E)-farnesyl diphosphate + H2O = Fe(II)-heme o + diphosphate</text>
        <dbReference type="Rhea" id="RHEA:28070"/>
        <dbReference type="ChEBI" id="CHEBI:15377"/>
        <dbReference type="ChEBI" id="CHEBI:33019"/>
        <dbReference type="ChEBI" id="CHEBI:60344"/>
        <dbReference type="ChEBI" id="CHEBI:60530"/>
        <dbReference type="ChEBI" id="CHEBI:175763"/>
        <dbReference type="EC" id="2.5.1.141"/>
    </reaction>
</comment>
<dbReference type="Gene3D" id="1.25.10.10">
    <property type="entry name" value="Leucine-rich Repeat Variant"/>
    <property type="match status" value="1"/>
</dbReference>
<feature type="transmembrane region" description="Helical" evidence="14">
    <location>
        <begin position="525"/>
        <end position="542"/>
    </location>
</feature>
<dbReference type="STRING" id="53468.A0A0R3UGS6"/>
<feature type="transmembrane region" description="Helical" evidence="14">
    <location>
        <begin position="340"/>
        <end position="361"/>
    </location>
</feature>
<gene>
    <name evidence="15" type="ORF">MCOS_LOCUS6462</name>
</gene>
<evidence type="ECO:0000256" key="9">
    <source>
        <dbReference type="ARBA" id="ARBA00023128"/>
    </source>
</evidence>
<feature type="transmembrane region" description="Helical" evidence="14">
    <location>
        <begin position="382"/>
        <end position="403"/>
    </location>
</feature>
<evidence type="ECO:0000313" key="15">
    <source>
        <dbReference type="EMBL" id="VDD80459.1"/>
    </source>
</evidence>
<evidence type="ECO:0000256" key="12">
    <source>
        <dbReference type="ARBA" id="ARBA00030253"/>
    </source>
</evidence>
<keyword evidence="11 14" id="KW-0472">Membrane</keyword>
<dbReference type="InterPro" id="IPR000537">
    <property type="entry name" value="UbiA_prenyltransferase"/>
</dbReference>
<dbReference type="InterPro" id="IPR011989">
    <property type="entry name" value="ARM-like"/>
</dbReference>
<evidence type="ECO:0000256" key="14">
    <source>
        <dbReference type="SAM" id="Phobius"/>
    </source>
</evidence>
<organism evidence="15 16">
    <name type="scientific">Mesocestoides corti</name>
    <name type="common">Flatworm</name>
    <dbReference type="NCBI Taxonomy" id="53468"/>
    <lineage>
        <taxon>Eukaryota</taxon>
        <taxon>Metazoa</taxon>
        <taxon>Spiralia</taxon>
        <taxon>Lophotrochozoa</taxon>
        <taxon>Platyhelminthes</taxon>
        <taxon>Cestoda</taxon>
        <taxon>Eucestoda</taxon>
        <taxon>Cyclophyllidea</taxon>
        <taxon>Mesocestoididae</taxon>
        <taxon>Mesocestoides</taxon>
    </lineage>
</organism>
<dbReference type="Gene3D" id="1.10.357.140">
    <property type="entry name" value="UbiA prenyltransferase"/>
    <property type="match status" value="1"/>
</dbReference>
<evidence type="ECO:0000256" key="1">
    <source>
        <dbReference type="ARBA" id="ARBA00004225"/>
    </source>
</evidence>
<evidence type="ECO:0000256" key="13">
    <source>
        <dbReference type="ARBA" id="ARBA00047690"/>
    </source>
</evidence>
<evidence type="ECO:0000256" key="8">
    <source>
        <dbReference type="ARBA" id="ARBA00022989"/>
    </source>
</evidence>
<feature type="transmembrane region" description="Helical" evidence="14">
    <location>
        <begin position="548"/>
        <end position="566"/>
    </location>
</feature>
<dbReference type="NCBIfam" id="TIGR01473">
    <property type="entry name" value="cyoE_ctaB"/>
    <property type="match status" value="1"/>
</dbReference>
<dbReference type="PROSITE" id="PS00943">
    <property type="entry name" value="UBIA"/>
    <property type="match status" value="1"/>
</dbReference>
<protein>
    <recommendedName>
        <fullName evidence="4">Protoheme IX farnesyltransferase, mitochondrial</fullName>
        <ecNumber evidence="3">2.5.1.141</ecNumber>
    </recommendedName>
    <alternativeName>
        <fullName evidence="12">Heme O synthase</fullName>
    </alternativeName>
</protein>
<proteinExistence type="inferred from homology"/>
<dbReference type="GO" id="GO:0031966">
    <property type="term" value="C:mitochondrial membrane"/>
    <property type="evidence" value="ECO:0007669"/>
    <property type="project" value="UniProtKB-SubCell"/>
</dbReference>
<feature type="transmembrane region" description="Helical" evidence="14">
    <location>
        <begin position="587"/>
        <end position="607"/>
    </location>
</feature>
<evidence type="ECO:0000256" key="7">
    <source>
        <dbReference type="ARBA" id="ARBA00022946"/>
    </source>
</evidence>
<dbReference type="CDD" id="cd13957">
    <property type="entry name" value="PT_UbiA_Cox10"/>
    <property type="match status" value="1"/>
</dbReference>
<feature type="transmembrane region" description="Helical" evidence="14">
    <location>
        <begin position="409"/>
        <end position="428"/>
    </location>
</feature>
<dbReference type="InterPro" id="IPR030470">
    <property type="entry name" value="UbiA_prenylTrfase_CS"/>
</dbReference>
<dbReference type="InterPro" id="IPR006369">
    <property type="entry name" value="Protohaem_IX_farnesylTrfase"/>
</dbReference>
<feature type="transmembrane region" description="Helical" evidence="14">
    <location>
        <begin position="307"/>
        <end position="328"/>
    </location>
</feature>
<dbReference type="OrthoDB" id="5211at2759"/>
<dbReference type="GO" id="GO:0008495">
    <property type="term" value="F:protoheme IX farnesyltransferase activity"/>
    <property type="evidence" value="ECO:0007669"/>
    <property type="project" value="UniProtKB-EC"/>
</dbReference>
<evidence type="ECO:0000256" key="6">
    <source>
        <dbReference type="ARBA" id="ARBA00022692"/>
    </source>
</evidence>